<dbReference type="RefSeq" id="WP_261694422.1">
    <property type="nucleotide sequence ID" value="NZ_CP104694.1"/>
</dbReference>
<dbReference type="NCBIfam" id="TIGR01730">
    <property type="entry name" value="RND_mfp"/>
    <property type="match status" value="1"/>
</dbReference>
<dbReference type="Gene3D" id="2.40.420.20">
    <property type="match status" value="1"/>
</dbReference>
<evidence type="ECO:0000313" key="13">
    <source>
        <dbReference type="Proteomes" id="UP001064632"/>
    </source>
</evidence>
<dbReference type="PANTHER" id="PTHR30469:SF36">
    <property type="entry name" value="BLL3903 PROTEIN"/>
    <property type="match status" value="1"/>
</dbReference>
<feature type="domain" description="Multidrug resistance protein MdtA-like beta-barrel" evidence="10">
    <location>
        <begin position="216"/>
        <end position="296"/>
    </location>
</feature>
<gene>
    <name evidence="12" type="ORF">N4264_22375</name>
</gene>
<evidence type="ECO:0000259" key="9">
    <source>
        <dbReference type="Pfam" id="PF25917"/>
    </source>
</evidence>
<sequence length="401" mass="42511">MSRGKIAGILIAVALVGLIGWRAFSGSSTGNRRGPGGDPNAPVAVTAVAVATEDVPLTLDALGTVQALNTVTVRPQVGGQIDSIAFREGQEIKKGDVIAVIDPRTFQAQLDQATAKKKQDEALLGSAQSTLKRYEELMQKNFVAAQDLENQRHTVRQLQAQVGADDAAIANARVQLGYTTVRAPIDGLAGIRLVDEGNIVQSGQSAGIVVLTQVHPITVVFSLPEQHLALVRRSQDGGLAVKALDRTDNRVIAEGTLRVIDNQIDSTTGTFKLKAEFENADNALWPGQFVNVRLGVSDLKNALVVPQQALQRGPEGTYVYLVGDDDTVRMQPVKAGIEAPGGKVVIADGVSAGQRVVTEGQFRLKPGARVQALAPGEVRLPEASPATNDTNKAAPRRRRDG</sequence>
<keyword evidence="3" id="KW-0813">Transport</keyword>
<evidence type="ECO:0000256" key="6">
    <source>
        <dbReference type="ARBA" id="ARBA00023136"/>
    </source>
</evidence>
<name>A0ABY6BHW5_9GAMM</name>
<proteinExistence type="inferred from homology"/>
<reference evidence="12" key="1">
    <citation type="submission" date="2022-09" db="EMBL/GenBank/DDBJ databases">
        <title>Tahibacter sp. nov., isolated from a fresh water.</title>
        <authorList>
            <person name="Baek J.H."/>
            <person name="Lee J.K."/>
            <person name="Kim J.M."/>
            <person name="Jeon C.O."/>
        </authorList>
    </citation>
    <scope>NUCLEOTIDE SEQUENCE</scope>
    <source>
        <strain evidence="12">W38</strain>
    </source>
</reference>
<feature type="domain" description="Multidrug resistance protein MdtA-like C-terminal permuted SH3" evidence="11">
    <location>
        <begin position="301"/>
        <end position="360"/>
    </location>
</feature>
<evidence type="ECO:0000256" key="5">
    <source>
        <dbReference type="ARBA" id="ARBA00022519"/>
    </source>
</evidence>
<feature type="domain" description="Multidrug resistance protein MdtA-like barrel-sandwich hybrid" evidence="9">
    <location>
        <begin position="69"/>
        <end position="211"/>
    </location>
</feature>
<keyword evidence="5" id="KW-0997">Cell inner membrane</keyword>
<organism evidence="12 13">
    <name type="scientific">Tahibacter amnicola</name>
    <dbReference type="NCBI Taxonomy" id="2976241"/>
    <lineage>
        <taxon>Bacteria</taxon>
        <taxon>Pseudomonadati</taxon>
        <taxon>Pseudomonadota</taxon>
        <taxon>Gammaproteobacteria</taxon>
        <taxon>Lysobacterales</taxon>
        <taxon>Rhodanobacteraceae</taxon>
        <taxon>Tahibacter</taxon>
    </lineage>
</organism>
<dbReference type="PANTHER" id="PTHR30469">
    <property type="entry name" value="MULTIDRUG RESISTANCE PROTEIN MDTA"/>
    <property type="match status" value="1"/>
</dbReference>
<comment type="subcellular location">
    <subcellularLocation>
        <location evidence="1">Cell membrane</location>
    </subcellularLocation>
</comment>
<evidence type="ECO:0000256" key="7">
    <source>
        <dbReference type="SAM" id="MobiDB-lite"/>
    </source>
</evidence>
<feature type="region of interest" description="Disordered" evidence="7">
    <location>
        <begin position="375"/>
        <end position="401"/>
    </location>
</feature>
<dbReference type="Proteomes" id="UP001064632">
    <property type="component" value="Chromosome"/>
</dbReference>
<dbReference type="InterPro" id="IPR006143">
    <property type="entry name" value="RND_pump_MFP"/>
</dbReference>
<evidence type="ECO:0000259" key="10">
    <source>
        <dbReference type="Pfam" id="PF25944"/>
    </source>
</evidence>
<dbReference type="Gene3D" id="2.40.30.170">
    <property type="match status" value="1"/>
</dbReference>
<evidence type="ECO:0000256" key="1">
    <source>
        <dbReference type="ARBA" id="ARBA00004236"/>
    </source>
</evidence>
<dbReference type="InterPro" id="IPR058624">
    <property type="entry name" value="MdtA-like_HH"/>
</dbReference>
<keyword evidence="13" id="KW-1185">Reference proteome</keyword>
<evidence type="ECO:0000259" key="11">
    <source>
        <dbReference type="Pfam" id="PF25967"/>
    </source>
</evidence>
<dbReference type="InterPro" id="IPR058627">
    <property type="entry name" value="MdtA-like_C"/>
</dbReference>
<feature type="domain" description="Multidrug resistance protein MdtA-like alpha-helical hairpin" evidence="8">
    <location>
        <begin position="109"/>
        <end position="179"/>
    </location>
</feature>
<keyword evidence="4" id="KW-1003">Cell membrane</keyword>
<keyword evidence="6" id="KW-0472">Membrane</keyword>
<dbReference type="Pfam" id="PF25967">
    <property type="entry name" value="RND-MFP_C"/>
    <property type="match status" value="1"/>
</dbReference>
<evidence type="ECO:0000256" key="3">
    <source>
        <dbReference type="ARBA" id="ARBA00022448"/>
    </source>
</evidence>
<evidence type="ECO:0000259" key="8">
    <source>
        <dbReference type="Pfam" id="PF25876"/>
    </source>
</evidence>
<dbReference type="EMBL" id="CP104694">
    <property type="protein sequence ID" value="UXI67452.1"/>
    <property type="molecule type" value="Genomic_DNA"/>
</dbReference>
<dbReference type="Gene3D" id="2.40.50.100">
    <property type="match status" value="1"/>
</dbReference>
<dbReference type="Gene3D" id="1.10.287.470">
    <property type="entry name" value="Helix hairpin bin"/>
    <property type="match status" value="1"/>
</dbReference>
<dbReference type="Pfam" id="PF25944">
    <property type="entry name" value="Beta-barrel_RND"/>
    <property type="match status" value="1"/>
</dbReference>
<dbReference type="SUPFAM" id="SSF111369">
    <property type="entry name" value="HlyD-like secretion proteins"/>
    <property type="match status" value="1"/>
</dbReference>
<comment type="similarity">
    <text evidence="2">Belongs to the membrane fusion protein (MFP) (TC 8.A.1) family.</text>
</comment>
<dbReference type="Pfam" id="PF25876">
    <property type="entry name" value="HH_MFP_RND"/>
    <property type="match status" value="1"/>
</dbReference>
<dbReference type="InterPro" id="IPR058626">
    <property type="entry name" value="MdtA-like_b-barrel"/>
</dbReference>
<evidence type="ECO:0000256" key="2">
    <source>
        <dbReference type="ARBA" id="ARBA00009477"/>
    </source>
</evidence>
<evidence type="ECO:0000313" key="12">
    <source>
        <dbReference type="EMBL" id="UXI67452.1"/>
    </source>
</evidence>
<dbReference type="InterPro" id="IPR058625">
    <property type="entry name" value="MdtA-like_BSH"/>
</dbReference>
<dbReference type="Pfam" id="PF25917">
    <property type="entry name" value="BSH_RND"/>
    <property type="match status" value="1"/>
</dbReference>
<protein>
    <submittedName>
        <fullName evidence="12">Efflux RND transporter periplasmic adaptor subunit</fullName>
    </submittedName>
</protein>
<evidence type="ECO:0000256" key="4">
    <source>
        <dbReference type="ARBA" id="ARBA00022475"/>
    </source>
</evidence>
<accession>A0ABY6BHW5</accession>